<evidence type="ECO:0000256" key="1">
    <source>
        <dbReference type="ARBA" id="ARBA00009809"/>
    </source>
</evidence>
<evidence type="ECO:0000256" key="2">
    <source>
        <dbReference type="RuleBase" id="RU003679"/>
    </source>
</evidence>
<evidence type="ECO:0000259" key="3">
    <source>
        <dbReference type="Pfam" id="PF01301"/>
    </source>
</evidence>
<protein>
    <submittedName>
        <fullName evidence="4">Beta-galactosidase</fullName>
        <ecNumber evidence="4">3.2.1.23</ecNumber>
    </submittedName>
</protein>
<dbReference type="AlphaFoldDB" id="A0AA41U5P2"/>
<dbReference type="Proteomes" id="UP001165405">
    <property type="component" value="Unassembled WGS sequence"/>
</dbReference>
<dbReference type="GO" id="GO:0005975">
    <property type="term" value="P:carbohydrate metabolic process"/>
    <property type="evidence" value="ECO:0007669"/>
    <property type="project" value="InterPro"/>
</dbReference>
<dbReference type="PANTHER" id="PTHR23421">
    <property type="entry name" value="BETA-GALACTOSIDASE RELATED"/>
    <property type="match status" value="1"/>
</dbReference>
<organism evidence="4 5">
    <name type="scientific">Antribacter soli</name>
    <dbReference type="NCBI Taxonomy" id="2910976"/>
    <lineage>
        <taxon>Bacteria</taxon>
        <taxon>Bacillati</taxon>
        <taxon>Actinomycetota</taxon>
        <taxon>Actinomycetes</taxon>
        <taxon>Micrococcales</taxon>
        <taxon>Promicromonosporaceae</taxon>
        <taxon>Antribacter</taxon>
    </lineage>
</organism>
<proteinExistence type="inferred from homology"/>
<feature type="domain" description="Glycoside hydrolase 35 catalytic" evidence="3">
    <location>
        <begin position="11"/>
        <end position="239"/>
    </location>
</feature>
<dbReference type="InterPro" id="IPR001944">
    <property type="entry name" value="Glycoside_Hdrlase_35"/>
</dbReference>
<dbReference type="InterPro" id="IPR031330">
    <property type="entry name" value="Gly_Hdrlase_35_cat"/>
</dbReference>
<gene>
    <name evidence="4" type="ORF">L1785_00420</name>
</gene>
<sequence length="903" mass="92609">MTAGTSRVLPGAEGVVLCASVFSFRLPRQEWAWRLAQVRDAGYTCVGLYVPWNTHELAPGVWDFTGPRDVGAFLDLAADAGLDVLARPGPYICSGWDGGGLPAWLTLEPGLRLRQAEPRYLAQVGRWFERVLPILAERQTDRGGPVVAVQLENELDLFDCDDPAAYVGALRDLARSAGLTVPLVACAGQGDLERATGGVPGVLPTDNFNPSDASPDIEAEVVAYARDLRSRGLPLWVTETGRSHTTLRRLLASGVSFLGPYLQSSGRDLGWTPSTGSWGDPGAFMTHSSDLGGLVSATGQQHAEQRAEARLLARVVDALGPALEGARPGPAATVRAGFPTASHVATLDLAGGGRLVGLPNLGSVPGSALLDVGGREVPVVVPAGACPLLPVGLPLAGWGAQATLTVATAEVVGLAGRGRQGGLARPRDSGAHLVLAADGPAVAVLDVAGDEIWVPLAAPGMPGARAVVRTPAGSLAIQLVSRAVAGASAGGPTPVAAGTDAAAASPEPVALRRAVVGSSDKVDRPRRPASRTVDPEPLEAAGVYRGCGTYRAVADLSGVAELLVAGAADVVELRVGERVLPAFARSGAATWLDVRTDDGSSALRADVETWGHAGFDDARLPALRLGSLRGLGRVWAVTGRADVSALWRVSGAGAGSAPAPLRTLGGWSSTRLGDPVTYTRDLPPALAERALRLSGLTGPVAVSIVADAGPGPASVVVPDDPWVLLPAGAGGVAVTLPHHPGGPALGAELLDLRPVTGWTLEPEPDTELDRRAVEVAEGRSVAEPDAVGPAGVSLAVAAGADVWLVADVPPHAGGYEVRPRGTDVRVHVWVVRQGEATLTGRAWLGAGRPRFTGGEPDVAWVPGAPDGARIVLRVRGLAGGGDPVLHGVDVRPLPVRAPLRSTV</sequence>
<name>A0AA41U5P2_9MICO</name>
<keyword evidence="4" id="KW-0326">Glycosidase</keyword>
<reference evidence="4" key="1">
    <citation type="submission" date="2022-01" db="EMBL/GenBank/DDBJ databases">
        <title>Antribacter sp. nov., isolated from Guizhou of China.</title>
        <authorList>
            <person name="Chengliang C."/>
            <person name="Ya Z."/>
        </authorList>
    </citation>
    <scope>NUCLEOTIDE SEQUENCE</scope>
    <source>
        <strain evidence="4">KLBMP 9083</strain>
    </source>
</reference>
<evidence type="ECO:0000313" key="5">
    <source>
        <dbReference type="Proteomes" id="UP001165405"/>
    </source>
</evidence>
<comment type="similarity">
    <text evidence="1 2">Belongs to the glycosyl hydrolase 35 family.</text>
</comment>
<dbReference type="EC" id="3.2.1.23" evidence="4"/>
<comment type="caution">
    <text evidence="4">The sequence shown here is derived from an EMBL/GenBank/DDBJ whole genome shotgun (WGS) entry which is preliminary data.</text>
</comment>
<dbReference type="EMBL" id="JAKGSG010000004">
    <property type="protein sequence ID" value="MCF4119445.1"/>
    <property type="molecule type" value="Genomic_DNA"/>
</dbReference>
<keyword evidence="5" id="KW-1185">Reference proteome</keyword>
<dbReference type="SUPFAM" id="SSF51445">
    <property type="entry name" value="(Trans)glycosidases"/>
    <property type="match status" value="1"/>
</dbReference>
<dbReference type="RefSeq" id="WP_236087141.1">
    <property type="nucleotide sequence ID" value="NZ_JAKGSG010000004.1"/>
</dbReference>
<dbReference type="PRINTS" id="PR00742">
    <property type="entry name" value="GLHYDRLASE35"/>
</dbReference>
<dbReference type="Pfam" id="PF01301">
    <property type="entry name" value="Glyco_hydro_35"/>
    <property type="match status" value="1"/>
</dbReference>
<dbReference type="Gene3D" id="3.20.20.80">
    <property type="entry name" value="Glycosidases"/>
    <property type="match status" value="1"/>
</dbReference>
<dbReference type="GO" id="GO:0004565">
    <property type="term" value="F:beta-galactosidase activity"/>
    <property type="evidence" value="ECO:0007669"/>
    <property type="project" value="UniProtKB-EC"/>
</dbReference>
<dbReference type="InterPro" id="IPR017853">
    <property type="entry name" value="GH"/>
</dbReference>
<evidence type="ECO:0000313" key="4">
    <source>
        <dbReference type="EMBL" id="MCF4119445.1"/>
    </source>
</evidence>
<keyword evidence="4" id="KW-0378">Hydrolase</keyword>
<accession>A0AA41U5P2</accession>